<keyword evidence="3" id="KW-1185">Reference proteome</keyword>
<comment type="caution">
    <text evidence="2">The sequence shown here is derived from an EMBL/GenBank/DDBJ whole genome shotgun (WGS) entry which is preliminary data.</text>
</comment>
<feature type="domain" description="Conserved hypothetical protein CHP02391" evidence="1">
    <location>
        <begin position="158"/>
        <end position="280"/>
    </location>
</feature>
<evidence type="ECO:0000259" key="1">
    <source>
        <dbReference type="Pfam" id="PF09509"/>
    </source>
</evidence>
<dbReference type="Proteomes" id="UP000550501">
    <property type="component" value="Unassembled WGS sequence"/>
</dbReference>
<sequence>MGDNDDLKLNPRFLRRAAEQVRDFERAFSALLELCQFTAGLRAMAGPDLPDEVLAGYASLPAVTPRSDVSDDEWVAAKGRCSRTAGRIAHLPDITGVRISRPGFGGPVNPFEMWITVTQPHSLVQPDDILAASEHTIGILESMVDRVDVTGDISIEDMHPLVWGAARGQWRIELYREAVSSAVGAVIDHVRQLTGRTDLDDKDVFTQAFSQSPPKAGAPRLRWLGGNQDQTVISMNRGLLSFSTGVHAAIRNPTTHDRTQLSAQEAAERLAALSLLATWVEKCRLDSVDATQ</sequence>
<dbReference type="InterPro" id="IPR012654">
    <property type="entry name" value="CHP02391"/>
</dbReference>
<name>A0A839Q5B0_MYCIR</name>
<protein>
    <submittedName>
        <fullName evidence="2">Uncharacterized protein (TIGR02391 family)</fullName>
    </submittedName>
</protein>
<dbReference type="EMBL" id="JACHVU010000004">
    <property type="protein sequence ID" value="MBB2991089.1"/>
    <property type="molecule type" value="Genomic_DNA"/>
</dbReference>
<evidence type="ECO:0000313" key="3">
    <source>
        <dbReference type="Proteomes" id="UP000550501"/>
    </source>
</evidence>
<proteinExistence type="predicted"/>
<reference evidence="2 3" key="1">
    <citation type="submission" date="2020-08" db="EMBL/GenBank/DDBJ databases">
        <title>The Agave Microbiome: Exploring the role of microbial communities in plant adaptations to desert environments.</title>
        <authorList>
            <person name="Partida-Martinez L.P."/>
        </authorList>
    </citation>
    <scope>NUCLEOTIDE SEQUENCE [LARGE SCALE GENOMIC DNA]</scope>
    <source>
        <strain evidence="2 3">AT2.18</strain>
    </source>
</reference>
<dbReference type="Pfam" id="PF09509">
    <property type="entry name" value="Hypoth_Ymh"/>
    <property type="match status" value="1"/>
</dbReference>
<gene>
    <name evidence="2" type="ORF">FHR72_002562</name>
</gene>
<dbReference type="RefSeq" id="WP_050597092.1">
    <property type="nucleotide sequence ID" value="NZ_JACHVU010000004.1"/>
</dbReference>
<organism evidence="2 3">
    <name type="scientific">Mycolicibacterium iranicum</name>
    <name type="common">Mycobacterium iranicum</name>
    <dbReference type="NCBI Taxonomy" id="912594"/>
    <lineage>
        <taxon>Bacteria</taxon>
        <taxon>Bacillati</taxon>
        <taxon>Actinomycetota</taxon>
        <taxon>Actinomycetes</taxon>
        <taxon>Mycobacteriales</taxon>
        <taxon>Mycobacteriaceae</taxon>
        <taxon>Mycolicibacterium</taxon>
    </lineage>
</organism>
<evidence type="ECO:0000313" key="2">
    <source>
        <dbReference type="EMBL" id="MBB2991089.1"/>
    </source>
</evidence>
<dbReference type="AlphaFoldDB" id="A0A839Q5B0"/>
<accession>A0A839Q5B0</accession>
<dbReference type="NCBIfam" id="TIGR02391">
    <property type="entry name" value="hypoth_ymh"/>
    <property type="match status" value="1"/>
</dbReference>